<evidence type="ECO:0000259" key="6">
    <source>
        <dbReference type="Pfam" id="PF02826"/>
    </source>
</evidence>
<reference evidence="7 8" key="1">
    <citation type="submission" date="2016-11" db="EMBL/GenBank/DDBJ databases">
        <title>Interaction between Lactobacillus species and yeast in water kefir.</title>
        <authorList>
            <person name="Behr J."/>
            <person name="Xu D."/>
            <person name="Vogel R.F."/>
        </authorList>
    </citation>
    <scope>NUCLEOTIDE SEQUENCE [LARGE SCALE GENOMIC DNA]</scope>
    <source>
        <strain evidence="7 8">TMW 1.1827</strain>
    </source>
</reference>
<keyword evidence="3" id="KW-0520">NAD</keyword>
<keyword evidence="8" id="KW-1185">Reference proteome</keyword>
<dbReference type="Gene3D" id="3.40.50.720">
    <property type="entry name" value="NAD(P)-binding Rossmann-like Domain"/>
    <property type="match status" value="2"/>
</dbReference>
<dbReference type="PANTHER" id="PTHR43761:SF1">
    <property type="entry name" value="D-ISOMER SPECIFIC 2-HYDROXYACID DEHYDROGENASE CATALYTIC DOMAIN-CONTAINING PROTEIN-RELATED"/>
    <property type="match status" value="1"/>
</dbReference>
<dbReference type="GO" id="GO:0051287">
    <property type="term" value="F:NAD binding"/>
    <property type="evidence" value="ECO:0007669"/>
    <property type="project" value="InterPro"/>
</dbReference>
<organism evidence="7 8">
    <name type="scientific">Liquorilactobacillus nagelii</name>
    <dbReference type="NCBI Taxonomy" id="82688"/>
    <lineage>
        <taxon>Bacteria</taxon>
        <taxon>Bacillati</taxon>
        <taxon>Bacillota</taxon>
        <taxon>Bacilli</taxon>
        <taxon>Lactobacillales</taxon>
        <taxon>Lactobacillaceae</taxon>
        <taxon>Liquorilactobacillus</taxon>
    </lineage>
</organism>
<dbReference type="Pfam" id="PF02826">
    <property type="entry name" value="2-Hacid_dh_C"/>
    <property type="match status" value="1"/>
</dbReference>
<keyword evidence="2 4" id="KW-0560">Oxidoreductase</keyword>
<dbReference type="PROSITE" id="PS00671">
    <property type="entry name" value="D_2_HYDROXYACID_DH_3"/>
    <property type="match status" value="1"/>
</dbReference>
<dbReference type="SUPFAM" id="SSF52283">
    <property type="entry name" value="Formate/glycerate dehydrogenase catalytic domain-like"/>
    <property type="match status" value="1"/>
</dbReference>
<dbReference type="Pfam" id="PF00389">
    <property type="entry name" value="2-Hacid_dh"/>
    <property type="match status" value="1"/>
</dbReference>
<evidence type="ECO:0000313" key="8">
    <source>
        <dbReference type="Proteomes" id="UP000324497"/>
    </source>
</evidence>
<protein>
    <submittedName>
        <fullName evidence="7">C-terminal binding protein</fullName>
    </submittedName>
</protein>
<evidence type="ECO:0000259" key="5">
    <source>
        <dbReference type="Pfam" id="PF00389"/>
    </source>
</evidence>
<evidence type="ECO:0000256" key="3">
    <source>
        <dbReference type="ARBA" id="ARBA00023027"/>
    </source>
</evidence>
<evidence type="ECO:0000256" key="4">
    <source>
        <dbReference type="RuleBase" id="RU003719"/>
    </source>
</evidence>
<dbReference type="Proteomes" id="UP000324497">
    <property type="component" value="Chromosome"/>
</dbReference>
<dbReference type="InterPro" id="IPR006139">
    <property type="entry name" value="D-isomer_2_OHA_DH_cat_dom"/>
</dbReference>
<evidence type="ECO:0000256" key="1">
    <source>
        <dbReference type="ARBA" id="ARBA00005854"/>
    </source>
</evidence>
<dbReference type="InterPro" id="IPR006140">
    <property type="entry name" value="D-isomer_DH_NAD-bd"/>
</dbReference>
<dbReference type="EMBL" id="CP018180">
    <property type="protein sequence ID" value="AUJ33255.1"/>
    <property type="molecule type" value="Genomic_DNA"/>
</dbReference>
<dbReference type="InterPro" id="IPR029753">
    <property type="entry name" value="D-isomer_DH_CS"/>
</dbReference>
<gene>
    <name evidence="7" type="ORF">BSQ50_09085</name>
</gene>
<feature type="domain" description="D-isomer specific 2-hydroxyacid dehydrogenase NAD-binding" evidence="6">
    <location>
        <begin position="117"/>
        <end position="293"/>
    </location>
</feature>
<dbReference type="InterPro" id="IPR050418">
    <property type="entry name" value="D-iso_2-hydroxyacid_DH_PdxB"/>
</dbReference>
<dbReference type="AlphaFoldDB" id="A0A3Q8CDD1"/>
<dbReference type="SUPFAM" id="SSF51735">
    <property type="entry name" value="NAD(P)-binding Rossmann-fold domains"/>
    <property type="match status" value="1"/>
</dbReference>
<accession>A0A3Q8CDD1</accession>
<dbReference type="GO" id="GO:0016616">
    <property type="term" value="F:oxidoreductase activity, acting on the CH-OH group of donors, NAD or NADP as acceptor"/>
    <property type="evidence" value="ECO:0007669"/>
    <property type="project" value="InterPro"/>
</dbReference>
<dbReference type="KEGG" id="lng:BSQ50_09085"/>
<name>A0A3Q8CDD1_9LACO</name>
<dbReference type="InterPro" id="IPR036291">
    <property type="entry name" value="NAD(P)-bd_dom_sf"/>
</dbReference>
<feature type="domain" description="D-isomer specific 2-hydroxyacid dehydrogenase catalytic" evidence="5">
    <location>
        <begin position="33"/>
        <end position="325"/>
    </location>
</feature>
<dbReference type="PANTHER" id="PTHR43761">
    <property type="entry name" value="D-ISOMER SPECIFIC 2-HYDROXYACID DEHYDROGENASE FAMILY PROTEIN (AFU_ORTHOLOGUE AFUA_1G13630)"/>
    <property type="match status" value="1"/>
</dbReference>
<comment type="similarity">
    <text evidence="1 4">Belongs to the D-isomer specific 2-hydroxyacid dehydrogenase family.</text>
</comment>
<evidence type="ECO:0000256" key="2">
    <source>
        <dbReference type="ARBA" id="ARBA00023002"/>
    </source>
</evidence>
<proteinExistence type="inferred from homology"/>
<dbReference type="RefSeq" id="WP_148126945.1">
    <property type="nucleotide sequence ID" value="NZ_CP018180.1"/>
</dbReference>
<evidence type="ECO:0000313" key="7">
    <source>
        <dbReference type="EMBL" id="AUJ33255.1"/>
    </source>
</evidence>
<sequence length="325" mass="36622">MNKNRPLFWIIDEEWSDYKLEEQIIYDEFPTAEIKYSSYNYVNDLKSFGENASVIIAQVYADLPKKTISNLNKCRGIALFGGGYDRVDIVEASKKEIPVTNVKNYCKEDIAEYVINAILFSAKPLNEFSKSIFSGKWGFPSISELPHRINKQILLIIGYGRIGSYVAEKALNMGIKVLAYDPKIEPDNRNSIGVDFVSLKEGLQIADFVSIHCNLVKETEHLISKTEFCLMKKNCILINTARGKIVNEQNLIEAVKSKKIRGAILDVIANEPPLGQTAPILEEKNIIVTPHISYLSVESIAELKRRATKNAIDMYNGKIPDDVVN</sequence>